<dbReference type="NCBIfam" id="TIGR00632">
    <property type="entry name" value="vsr"/>
    <property type="match status" value="1"/>
</dbReference>
<dbReference type="CDD" id="cd00221">
    <property type="entry name" value="Vsr"/>
    <property type="match status" value="1"/>
</dbReference>
<dbReference type="GeneID" id="98658967"/>
<keyword evidence="8" id="KW-0175">Coiled coil</keyword>
<name>A0A6N6NR05_9ACTN</name>
<keyword evidence="6" id="KW-0234">DNA repair</keyword>
<keyword evidence="5" id="KW-0378">Hydrolase</keyword>
<dbReference type="InterPro" id="IPR004603">
    <property type="entry name" value="DNA_mismatch_endonuc_vsr"/>
</dbReference>
<feature type="domain" description="GIY-YIG" evidence="10">
    <location>
        <begin position="424"/>
        <end position="499"/>
    </location>
</feature>
<evidence type="ECO:0000256" key="4">
    <source>
        <dbReference type="ARBA" id="ARBA00022763"/>
    </source>
</evidence>
<dbReference type="InterPro" id="IPR050190">
    <property type="entry name" value="UPF0213_domain"/>
</dbReference>
<dbReference type="Gene3D" id="3.40.1440.10">
    <property type="entry name" value="GIY-YIG endonuclease"/>
    <property type="match status" value="1"/>
</dbReference>
<dbReference type="InterPro" id="IPR035901">
    <property type="entry name" value="GIY-YIG_endonuc_sf"/>
</dbReference>
<evidence type="ECO:0000313" key="11">
    <source>
        <dbReference type="EMBL" id="KAB1642475.1"/>
    </source>
</evidence>
<dbReference type="Gene3D" id="3.40.960.10">
    <property type="entry name" value="VSR Endonuclease"/>
    <property type="match status" value="1"/>
</dbReference>
<comment type="caution">
    <text evidence="11">The sequence shown here is derived from an EMBL/GenBank/DDBJ whole genome shotgun (WGS) entry which is preliminary data.</text>
</comment>
<evidence type="ECO:0000256" key="1">
    <source>
        <dbReference type="ARBA" id="ARBA00007435"/>
    </source>
</evidence>
<dbReference type="SUPFAM" id="SSF52980">
    <property type="entry name" value="Restriction endonuclease-like"/>
    <property type="match status" value="1"/>
</dbReference>
<dbReference type="EMBL" id="WAJR01000002">
    <property type="protein sequence ID" value="KAB1642475.1"/>
    <property type="molecule type" value="Genomic_DNA"/>
</dbReference>
<feature type="region of interest" description="Disordered" evidence="9">
    <location>
        <begin position="374"/>
        <end position="421"/>
    </location>
</feature>
<dbReference type="InterPro" id="IPR011335">
    <property type="entry name" value="Restrct_endonuc-II-like"/>
</dbReference>
<dbReference type="OrthoDB" id="9799921at2"/>
<dbReference type="PANTHER" id="PTHR34477">
    <property type="entry name" value="UPF0213 PROTEIN YHBQ"/>
    <property type="match status" value="1"/>
</dbReference>
<dbReference type="GO" id="GO:0016787">
    <property type="term" value="F:hydrolase activity"/>
    <property type="evidence" value="ECO:0007669"/>
    <property type="project" value="UniProtKB-KW"/>
</dbReference>
<gene>
    <name evidence="11" type="primary">vsr</name>
    <name evidence="11" type="ORF">F8C90_01840</name>
</gene>
<evidence type="ECO:0000256" key="8">
    <source>
        <dbReference type="SAM" id="Coils"/>
    </source>
</evidence>
<comment type="similarity">
    <text evidence="7">Belongs to the Vsr family.</text>
</comment>
<dbReference type="SMART" id="SM00986">
    <property type="entry name" value="UDG"/>
    <property type="match status" value="1"/>
</dbReference>
<dbReference type="CDD" id="cd10032">
    <property type="entry name" value="UDG-F6_HDG"/>
    <property type="match status" value="1"/>
</dbReference>
<protein>
    <submittedName>
        <fullName evidence="11">DNA mismatch endonuclease Vsr</fullName>
    </submittedName>
</protein>
<dbReference type="SMART" id="SM00987">
    <property type="entry name" value="UreE_C"/>
    <property type="match status" value="1"/>
</dbReference>
<proteinExistence type="inferred from homology"/>
<dbReference type="GO" id="GO:0004519">
    <property type="term" value="F:endonuclease activity"/>
    <property type="evidence" value="ECO:0007669"/>
    <property type="project" value="UniProtKB-KW"/>
</dbReference>
<accession>A0A6N6NR05</accession>
<reference evidence="11 12" key="1">
    <citation type="submission" date="2019-09" db="EMBL/GenBank/DDBJ databases">
        <title>Whole genome shotgun sequencing (WGS) of Ellagibacter isourolithinifaciens DSM 104140(T) and Adlercreutzia muris DSM 29508(T).</title>
        <authorList>
            <person name="Stoll D.A."/>
            <person name="Danylec N."/>
            <person name="Huch M."/>
        </authorList>
    </citation>
    <scope>NUCLEOTIDE SEQUENCE [LARGE SCALE GENOMIC DNA]</scope>
    <source>
        <strain evidence="11 12">DSM 104140</strain>
    </source>
</reference>
<dbReference type="PROSITE" id="PS50164">
    <property type="entry name" value="GIY_YIG"/>
    <property type="match status" value="1"/>
</dbReference>
<dbReference type="InterPro" id="IPR000305">
    <property type="entry name" value="GIY-YIG_endonuc"/>
</dbReference>
<keyword evidence="4" id="KW-0227">DNA damage</keyword>
<sequence length="521" mass="57192">MASYQHISHGFDPVFDEHSRVLVLGSFPSVLSRANAFYYGNPQNRFWRVIAHSLGKPVPPNEGEPLPPNGSTASLEESIAAKKALLLEGGIALWDAIEECDIKGSSDASIKNVVPAHIERIIECAHIEAVICNGATAGRLYKRYLQWKVGLVAHVLPSTSPANAAWKTERLIERWGNELRAIADELAEVDRQRETAADEGATEEPHRNHAKGIATVRTRKGGSVSYGTIRIDAPAASNFAVHKSMQGNKRANTKPELLMRERLRAAGLGGYRLQWKVAGHPDIAWPGKKVCVFVNGCFWHRCPHCKLSTPKKNVEYWTAKFERNVERDRENVAALEADGWRVHVVWECELKKKTIDATLAKLLPELASELGKEITLPGGGALKPESTSVGPKPKPEPDGTSANVAPADAAPPSPTASTPTSEPKRYYLYVLECGDGTLYTGYTPDIEARLARHRAGTGAKYTRGRGPLTLLASAEFSTKHDAMSAEYRFKRLTRDKKDALLAKAAASKEPFERILEEAFAK</sequence>
<dbReference type="AlphaFoldDB" id="A0A6N6NR05"/>
<dbReference type="SUPFAM" id="SSF82771">
    <property type="entry name" value="GIY-YIG endonuclease"/>
    <property type="match status" value="1"/>
</dbReference>
<evidence type="ECO:0000313" key="12">
    <source>
        <dbReference type="Proteomes" id="UP000468668"/>
    </source>
</evidence>
<dbReference type="Pfam" id="PF01541">
    <property type="entry name" value="GIY-YIG"/>
    <property type="match status" value="1"/>
</dbReference>
<evidence type="ECO:0000259" key="10">
    <source>
        <dbReference type="PROSITE" id="PS50164"/>
    </source>
</evidence>
<dbReference type="Proteomes" id="UP000468668">
    <property type="component" value="Unassembled WGS sequence"/>
</dbReference>
<dbReference type="Pfam" id="PF03167">
    <property type="entry name" value="UDG"/>
    <property type="match status" value="1"/>
</dbReference>
<dbReference type="SUPFAM" id="SSF52141">
    <property type="entry name" value="Uracil-DNA glycosylase-like"/>
    <property type="match status" value="1"/>
</dbReference>
<keyword evidence="2" id="KW-0540">Nuclease</keyword>
<comment type="similarity">
    <text evidence="1">Belongs to the UPF0213 family.</text>
</comment>
<evidence type="ECO:0000256" key="9">
    <source>
        <dbReference type="SAM" id="MobiDB-lite"/>
    </source>
</evidence>
<dbReference type="CDD" id="cd10456">
    <property type="entry name" value="GIY-YIG_UPF0213"/>
    <property type="match status" value="1"/>
</dbReference>
<keyword evidence="12" id="KW-1185">Reference proteome</keyword>
<dbReference type="InterPro" id="IPR005122">
    <property type="entry name" value="Uracil-DNA_glycosylase-like"/>
</dbReference>
<feature type="coiled-coil region" evidence="8">
    <location>
        <begin position="172"/>
        <end position="199"/>
    </location>
</feature>
<evidence type="ECO:0000256" key="7">
    <source>
        <dbReference type="ARBA" id="ARBA00029466"/>
    </source>
</evidence>
<evidence type="ECO:0000256" key="5">
    <source>
        <dbReference type="ARBA" id="ARBA00022801"/>
    </source>
</evidence>
<keyword evidence="3 11" id="KW-0255">Endonuclease</keyword>
<dbReference type="RefSeq" id="WP_158048742.1">
    <property type="nucleotide sequence ID" value="NZ_WAJR01000002.1"/>
</dbReference>
<organism evidence="11 12">
    <name type="scientific">Ellagibacter isourolithinifaciens</name>
    <dbReference type="NCBI Taxonomy" id="2137581"/>
    <lineage>
        <taxon>Bacteria</taxon>
        <taxon>Bacillati</taxon>
        <taxon>Actinomycetota</taxon>
        <taxon>Coriobacteriia</taxon>
        <taxon>Eggerthellales</taxon>
        <taxon>Eggerthellaceae</taxon>
        <taxon>Ellagibacter</taxon>
    </lineage>
</organism>
<evidence type="ECO:0000256" key="2">
    <source>
        <dbReference type="ARBA" id="ARBA00022722"/>
    </source>
</evidence>
<dbReference type="GO" id="GO:0006298">
    <property type="term" value="P:mismatch repair"/>
    <property type="evidence" value="ECO:0007669"/>
    <property type="project" value="InterPro"/>
</dbReference>
<dbReference type="InterPro" id="IPR036895">
    <property type="entry name" value="Uracil-DNA_glycosylase-like_sf"/>
</dbReference>
<dbReference type="Gene3D" id="3.40.470.10">
    <property type="entry name" value="Uracil-DNA glycosylase-like domain"/>
    <property type="match status" value="1"/>
</dbReference>
<evidence type="ECO:0000256" key="6">
    <source>
        <dbReference type="ARBA" id="ARBA00023204"/>
    </source>
</evidence>
<evidence type="ECO:0000256" key="3">
    <source>
        <dbReference type="ARBA" id="ARBA00022759"/>
    </source>
</evidence>
<dbReference type="Pfam" id="PF03852">
    <property type="entry name" value="Vsr"/>
    <property type="match status" value="1"/>
</dbReference>
<dbReference type="PANTHER" id="PTHR34477:SF1">
    <property type="entry name" value="UPF0213 PROTEIN YHBQ"/>
    <property type="match status" value="1"/>
</dbReference>